<feature type="region of interest" description="Disordered" evidence="2">
    <location>
        <begin position="1"/>
        <end position="116"/>
    </location>
</feature>
<sequence length="178" mass="18630">MALGVELEGHHLRPRGDQFPHDGGAHHRVAHPQRVRSGVGGEHGVQRPRPDADGTHPGHRAVGDVRSPPDASGTTADHVGGAVGRAAAGGHVHARAHPTRVDRRRSRSARSRRGVTARVHQGHTSLRLDVVADYGLPIAEVAADLRRAVGAAVHAHTGMTVDAIDIAVHDVVETSAAS</sequence>
<evidence type="ECO:0000313" key="3">
    <source>
        <dbReference type="EMBL" id="MBY6321215.1"/>
    </source>
</evidence>
<feature type="compositionally biased region" description="Basic and acidic residues" evidence="2">
    <location>
        <begin position="7"/>
        <end position="25"/>
    </location>
</feature>
<dbReference type="Pfam" id="PF03780">
    <property type="entry name" value="Asp23"/>
    <property type="match status" value="1"/>
</dbReference>
<dbReference type="InterPro" id="IPR005531">
    <property type="entry name" value="Asp23"/>
</dbReference>
<evidence type="ECO:0000256" key="1">
    <source>
        <dbReference type="ARBA" id="ARBA00005721"/>
    </source>
</evidence>
<dbReference type="EMBL" id="JABUKG010000009">
    <property type="protein sequence ID" value="MBY6321215.1"/>
    <property type="molecule type" value="Genomic_DNA"/>
</dbReference>
<keyword evidence="4" id="KW-1185">Reference proteome</keyword>
<feature type="compositionally biased region" description="Low complexity" evidence="2">
    <location>
        <begin position="78"/>
        <end position="91"/>
    </location>
</feature>
<feature type="compositionally biased region" description="Basic and acidic residues" evidence="2">
    <location>
        <begin position="44"/>
        <end position="56"/>
    </location>
</feature>
<comment type="caution">
    <text evidence="3">The sequence shown here is derived from an EMBL/GenBank/DDBJ whole genome shotgun (WGS) entry which is preliminary data.</text>
</comment>
<evidence type="ECO:0000256" key="2">
    <source>
        <dbReference type="SAM" id="MobiDB-lite"/>
    </source>
</evidence>
<protein>
    <submittedName>
        <fullName evidence="3">Asp23/Gls24 family envelope stress response protein</fullName>
    </submittedName>
</protein>
<comment type="similarity">
    <text evidence="1">Belongs to the asp23 family.</text>
</comment>
<gene>
    <name evidence="3" type="ORF">HQ605_10295</name>
</gene>
<name>A0ABS7NT76_9NOCA</name>
<evidence type="ECO:0000313" key="4">
    <source>
        <dbReference type="Proteomes" id="UP001520140"/>
    </source>
</evidence>
<proteinExistence type="inferred from homology"/>
<dbReference type="Proteomes" id="UP001520140">
    <property type="component" value="Unassembled WGS sequence"/>
</dbReference>
<feature type="compositionally biased region" description="Basic residues" evidence="2">
    <location>
        <begin position="92"/>
        <end position="115"/>
    </location>
</feature>
<reference evidence="3 4" key="1">
    <citation type="submission" date="2020-06" db="EMBL/GenBank/DDBJ databases">
        <title>Taxonomy, biology and ecology of Rhodococcus bacteria occurring in California pistachio and other woody hosts as revealed by genome sequence analyses.</title>
        <authorList>
            <person name="Gai Y."/>
            <person name="Riely B."/>
        </authorList>
    </citation>
    <scope>NUCLEOTIDE SEQUENCE [LARGE SCALE GENOMIC DNA]</scope>
    <source>
        <strain evidence="3 4">BP-284</strain>
    </source>
</reference>
<organism evidence="3 4">
    <name type="scientific">Rhodococcoides kroppenstedtii</name>
    <dbReference type="NCBI Taxonomy" id="293050"/>
    <lineage>
        <taxon>Bacteria</taxon>
        <taxon>Bacillati</taxon>
        <taxon>Actinomycetota</taxon>
        <taxon>Actinomycetes</taxon>
        <taxon>Mycobacteriales</taxon>
        <taxon>Nocardiaceae</taxon>
        <taxon>Rhodococcoides</taxon>
    </lineage>
</organism>
<accession>A0ABS7NT76</accession>